<evidence type="ECO:0000313" key="2">
    <source>
        <dbReference type="Proteomes" id="UP000247233"/>
    </source>
</evidence>
<dbReference type="Proteomes" id="UP000247233">
    <property type="component" value="Unassembled WGS sequence"/>
</dbReference>
<evidence type="ECO:0000313" key="1">
    <source>
        <dbReference type="EMBL" id="PWY87401.1"/>
    </source>
</evidence>
<keyword evidence="2" id="KW-1185">Reference proteome</keyword>
<dbReference type="InterPro" id="IPR046670">
    <property type="entry name" value="DUF6540"/>
</dbReference>
<dbReference type="Pfam" id="PF20174">
    <property type="entry name" value="DUF6540"/>
    <property type="match status" value="1"/>
</dbReference>
<accession>A0A317WNQ3</accession>
<dbReference type="VEuPathDB" id="FungiDB:BO70DRAFT_193778"/>
<proteinExistence type="predicted"/>
<name>A0A317WNQ3_9EURO</name>
<reference evidence="1 2" key="1">
    <citation type="submission" date="2016-12" db="EMBL/GenBank/DDBJ databases">
        <title>The genomes of Aspergillus section Nigri reveals drivers in fungal speciation.</title>
        <authorList>
            <consortium name="DOE Joint Genome Institute"/>
            <person name="Vesth T.C."/>
            <person name="Nybo J."/>
            <person name="Theobald S."/>
            <person name="Brandl J."/>
            <person name="Frisvad J.C."/>
            <person name="Nielsen K.F."/>
            <person name="Lyhne E.K."/>
            <person name="Kogle M.E."/>
            <person name="Kuo A."/>
            <person name="Riley R."/>
            <person name="Clum A."/>
            <person name="Nolan M."/>
            <person name="Lipzen A."/>
            <person name="Salamov A."/>
            <person name="Henrissat B."/>
            <person name="Wiebenga A."/>
            <person name="De Vries R.P."/>
            <person name="Grigoriev I.V."/>
            <person name="Mortensen U.H."/>
            <person name="Andersen M.R."/>
            <person name="Baker S.E."/>
        </authorList>
    </citation>
    <scope>NUCLEOTIDE SEQUENCE [LARGE SCALE GENOMIC DNA]</scope>
    <source>
        <strain evidence="1 2">CBS 117.55</strain>
    </source>
</reference>
<dbReference type="GeneID" id="37060763"/>
<dbReference type="AlphaFoldDB" id="A0A317WNQ3"/>
<organism evidence="1 2">
    <name type="scientific">Aspergillus heteromorphus CBS 117.55</name>
    <dbReference type="NCBI Taxonomy" id="1448321"/>
    <lineage>
        <taxon>Eukaryota</taxon>
        <taxon>Fungi</taxon>
        <taxon>Dikarya</taxon>
        <taxon>Ascomycota</taxon>
        <taxon>Pezizomycotina</taxon>
        <taxon>Eurotiomycetes</taxon>
        <taxon>Eurotiomycetidae</taxon>
        <taxon>Eurotiales</taxon>
        <taxon>Aspergillaceae</taxon>
        <taxon>Aspergillus</taxon>
        <taxon>Aspergillus subgen. Circumdati</taxon>
    </lineage>
</organism>
<dbReference type="EMBL" id="MSFL01000006">
    <property type="protein sequence ID" value="PWY87401.1"/>
    <property type="molecule type" value="Genomic_DNA"/>
</dbReference>
<dbReference type="RefSeq" id="XP_025401284.1">
    <property type="nucleotide sequence ID" value="XM_025538526.1"/>
</dbReference>
<gene>
    <name evidence="1" type="ORF">BO70DRAFT_193778</name>
</gene>
<dbReference type="OrthoDB" id="4135672at2759"/>
<protein>
    <submittedName>
        <fullName evidence="1">Uncharacterized protein</fullName>
    </submittedName>
</protein>
<sequence>MSYNIYTTEEIGERNHVAIFIETRPDAPVDAIRGQRYHVIGTILRGMAHDPKESVDPEEIPGHVPGTKKLVATIAPADMARFEAICEEVPPPPPQLTLSGKPMNLAKPLYRCGDWVREVLSIAVEEGIIRAVVGGGYEGGSRML</sequence>
<comment type="caution">
    <text evidence="1">The sequence shown here is derived from an EMBL/GenBank/DDBJ whole genome shotgun (WGS) entry which is preliminary data.</text>
</comment>